<sequence length="484" mass="49540">MRRSLPDAPHTRHGAAAPRGTDAGTAAPGRPLPKAPYTRGRTLSARPLARAPLTTRSTALHPGAWWLWALGLATAASRTTNPLLLALVIAVAGYVVAVRRTDAPWARSYAAFLRLGVLVLAIRLVLAFFLGSPVPGTHLLVELPEVPLPEWAQGVRIGGRVTAEGMVFALYDGLKLATLLVCVGAANALANPARLLKSLPGALYEAGVAVVVAMTFAPHLVADVRRLRAARRLRGRGERGLRGVVQVGLPVLEGALERSVALAAAMDARGYGRTARVPVAVRRITTALTLGGLLGVCAGTYGLLAAQGAGFGLPVLLAGLALALAGLWLGGRRTVRTRYRPDRWGPRAWLVAASGAAVAGLMITAADALPAALAPPAVPLQAPELPLWPAAAVLLGLLPAAVAPAAPAPATGSGSGPGSGSRSGSGSEPDSGTAAAAGTGSRTKRAGRPPGDVPSPRPDSDDGGPHRTARALRGRNDDEQERAQ</sequence>
<feature type="transmembrane region" description="Helical" evidence="6">
    <location>
        <begin position="310"/>
        <end position="329"/>
    </location>
</feature>
<evidence type="ECO:0000313" key="8">
    <source>
        <dbReference type="Proteomes" id="UP000253507"/>
    </source>
</evidence>
<accession>A0A367E9V4</accession>
<reference evidence="7 8" key="1">
    <citation type="submission" date="2018-06" db="EMBL/GenBank/DDBJ databases">
        <title>Streptomyces reniochalinae sp. nov. and Streptomyces diacarnus sp. nov. from marine sponges.</title>
        <authorList>
            <person name="Li L."/>
        </authorList>
    </citation>
    <scope>NUCLEOTIDE SEQUENCE [LARGE SCALE GENOMIC DNA]</scope>
    <source>
        <strain evidence="7 8">LHW50302</strain>
    </source>
</reference>
<dbReference type="GO" id="GO:0005886">
    <property type="term" value="C:plasma membrane"/>
    <property type="evidence" value="ECO:0007669"/>
    <property type="project" value="TreeGrafter"/>
</dbReference>
<feature type="transmembrane region" description="Helical" evidence="6">
    <location>
        <begin position="349"/>
        <end position="373"/>
    </location>
</feature>
<dbReference type="Proteomes" id="UP000253507">
    <property type="component" value="Unassembled WGS sequence"/>
</dbReference>
<gene>
    <name evidence="7" type="ORF">DQ392_27495</name>
</gene>
<dbReference type="Pfam" id="PF02361">
    <property type="entry name" value="CbiQ"/>
    <property type="match status" value="1"/>
</dbReference>
<comment type="subcellular location">
    <subcellularLocation>
        <location evidence="1">Membrane</location>
        <topology evidence="1">Multi-pass membrane protein</topology>
    </subcellularLocation>
</comment>
<evidence type="ECO:0000256" key="4">
    <source>
        <dbReference type="ARBA" id="ARBA00023136"/>
    </source>
</evidence>
<evidence type="ECO:0000256" key="3">
    <source>
        <dbReference type="ARBA" id="ARBA00022989"/>
    </source>
</evidence>
<dbReference type="PANTHER" id="PTHR33514:SF15">
    <property type="entry name" value="COBALT TRANSPORT PROTEIN"/>
    <property type="match status" value="1"/>
</dbReference>
<keyword evidence="2 6" id="KW-0812">Transmembrane</keyword>
<feature type="transmembrane region" description="Helical" evidence="6">
    <location>
        <begin position="82"/>
        <end position="99"/>
    </location>
</feature>
<protein>
    <submittedName>
        <fullName evidence="7">Energy-coupling factor transporter transmembrane protein EcfT</fullName>
    </submittedName>
</protein>
<evidence type="ECO:0000256" key="6">
    <source>
        <dbReference type="SAM" id="Phobius"/>
    </source>
</evidence>
<comment type="caution">
    <text evidence="7">The sequence shown here is derived from an EMBL/GenBank/DDBJ whole genome shotgun (WGS) entry which is preliminary data.</text>
</comment>
<evidence type="ECO:0000256" key="5">
    <source>
        <dbReference type="SAM" id="MobiDB-lite"/>
    </source>
</evidence>
<feature type="transmembrane region" description="Helical" evidence="6">
    <location>
        <begin position="202"/>
        <end position="222"/>
    </location>
</feature>
<feature type="compositionally biased region" description="Low complexity" evidence="5">
    <location>
        <begin position="424"/>
        <end position="441"/>
    </location>
</feature>
<keyword evidence="3 6" id="KW-1133">Transmembrane helix</keyword>
<evidence type="ECO:0000313" key="7">
    <source>
        <dbReference type="EMBL" id="RCG14836.1"/>
    </source>
</evidence>
<dbReference type="EMBL" id="QOIM01000042">
    <property type="protein sequence ID" value="RCG14836.1"/>
    <property type="molecule type" value="Genomic_DNA"/>
</dbReference>
<feature type="region of interest" description="Disordered" evidence="5">
    <location>
        <begin position="1"/>
        <end position="39"/>
    </location>
</feature>
<evidence type="ECO:0000256" key="1">
    <source>
        <dbReference type="ARBA" id="ARBA00004141"/>
    </source>
</evidence>
<keyword evidence="8" id="KW-1185">Reference proteome</keyword>
<dbReference type="InterPro" id="IPR003339">
    <property type="entry name" value="ABC/ECF_trnsptr_transmembrane"/>
</dbReference>
<proteinExistence type="predicted"/>
<feature type="region of interest" description="Disordered" evidence="5">
    <location>
        <begin position="405"/>
        <end position="484"/>
    </location>
</feature>
<dbReference type="PANTHER" id="PTHR33514">
    <property type="entry name" value="PROTEIN ABCI12, CHLOROPLASTIC"/>
    <property type="match status" value="1"/>
</dbReference>
<dbReference type="RefSeq" id="WP_114018401.1">
    <property type="nucleotide sequence ID" value="NZ_QOIM01000042.1"/>
</dbReference>
<dbReference type="CDD" id="cd16914">
    <property type="entry name" value="EcfT"/>
    <property type="match status" value="1"/>
</dbReference>
<name>A0A367E9V4_9ACTN</name>
<feature type="transmembrane region" description="Helical" evidence="6">
    <location>
        <begin position="111"/>
        <end position="130"/>
    </location>
</feature>
<feature type="transmembrane region" description="Helical" evidence="6">
    <location>
        <begin position="284"/>
        <end position="304"/>
    </location>
</feature>
<feature type="compositionally biased region" description="Basic and acidic residues" evidence="5">
    <location>
        <begin position="474"/>
        <end position="484"/>
    </location>
</feature>
<keyword evidence="4 6" id="KW-0472">Membrane</keyword>
<feature type="compositionally biased region" description="Gly residues" evidence="5">
    <location>
        <begin position="413"/>
        <end position="423"/>
    </location>
</feature>
<dbReference type="OrthoDB" id="5187293at2"/>
<organism evidence="7 8">
    <name type="scientific">Streptomyces reniochalinae</name>
    <dbReference type="NCBI Taxonomy" id="2250578"/>
    <lineage>
        <taxon>Bacteria</taxon>
        <taxon>Bacillati</taxon>
        <taxon>Actinomycetota</taxon>
        <taxon>Actinomycetes</taxon>
        <taxon>Kitasatosporales</taxon>
        <taxon>Streptomycetaceae</taxon>
        <taxon>Streptomyces</taxon>
    </lineage>
</organism>
<evidence type="ECO:0000256" key="2">
    <source>
        <dbReference type="ARBA" id="ARBA00022692"/>
    </source>
</evidence>
<dbReference type="AlphaFoldDB" id="A0A367E9V4"/>